<dbReference type="RefSeq" id="WP_075359820.1">
    <property type="nucleotide sequence ID" value="NZ_MSRG01000081.1"/>
</dbReference>
<dbReference type="Proteomes" id="UP000195221">
    <property type="component" value="Unassembled WGS sequence"/>
</dbReference>
<evidence type="ECO:0000313" key="3">
    <source>
        <dbReference type="Proteomes" id="UP000195221"/>
    </source>
</evidence>
<name>A0A242ME26_CABSO</name>
<feature type="region of interest" description="Disordered" evidence="1">
    <location>
        <begin position="1"/>
        <end position="21"/>
    </location>
</feature>
<sequence>MSASKSNKLRKPARKKTNNPAFDSKLWPVHAMIVSRSASHIASTLSAQPRINALAEALAEVAQDFGDDAIDGFLIALKSWFVQREYGAAIELIGYFQEHGRLPEIAQPSQTGGRRISRRSSKDDNVTSLRAA</sequence>
<proteinExistence type="predicted"/>
<evidence type="ECO:0000256" key="1">
    <source>
        <dbReference type="SAM" id="MobiDB-lite"/>
    </source>
</evidence>
<organism evidence="2 3">
    <name type="scientific">Caballeronia sordidicola</name>
    <name type="common">Burkholderia sordidicola</name>
    <dbReference type="NCBI Taxonomy" id="196367"/>
    <lineage>
        <taxon>Bacteria</taxon>
        <taxon>Pseudomonadati</taxon>
        <taxon>Pseudomonadota</taxon>
        <taxon>Betaproteobacteria</taxon>
        <taxon>Burkholderiales</taxon>
        <taxon>Burkholderiaceae</taxon>
        <taxon>Caballeronia</taxon>
    </lineage>
</organism>
<dbReference type="AlphaFoldDB" id="A0A242ME26"/>
<comment type="caution">
    <text evidence="2">The sequence shown here is derived from an EMBL/GenBank/DDBJ whole genome shotgun (WGS) entry which is preliminary data.</text>
</comment>
<feature type="compositionally biased region" description="Basic residues" evidence="1">
    <location>
        <begin position="7"/>
        <end position="17"/>
    </location>
</feature>
<protein>
    <submittedName>
        <fullName evidence="2">Uncharacterized protein</fullName>
    </submittedName>
</protein>
<reference evidence="2 3" key="1">
    <citation type="submission" date="2017-03" db="EMBL/GenBank/DDBJ databases">
        <title>Genome analysis of strain PAMC 26577.</title>
        <authorList>
            <person name="Oh H.-M."/>
            <person name="Yang J.-A."/>
        </authorList>
    </citation>
    <scope>NUCLEOTIDE SEQUENCE [LARGE SCALE GENOMIC DNA]</scope>
    <source>
        <strain evidence="2 3">PAMC 26577</strain>
    </source>
</reference>
<accession>A0A242ME26</accession>
<dbReference type="EMBL" id="NBTZ01000115">
    <property type="protein sequence ID" value="OTP69399.1"/>
    <property type="molecule type" value="Genomic_DNA"/>
</dbReference>
<feature type="region of interest" description="Disordered" evidence="1">
    <location>
        <begin position="104"/>
        <end position="132"/>
    </location>
</feature>
<evidence type="ECO:0000313" key="2">
    <source>
        <dbReference type="EMBL" id="OTP69399.1"/>
    </source>
</evidence>
<gene>
    <name evidence="2" type="ORF">PAMC26577_30640</name>
</gene>